<evidence type="ECO:0008006" key="29">
    <source>
        <dbReference type="Google" id="ProtNLM"/>
    </source>
</evidence>
<feature type="region of interest" description="Disordered" evidence="24">
    <location>
        <begin position="139"/>
        <end position="234"/>
    </location>
</feature>
<comment type="function">
    <text evidence="1">The aspartyl protease (PR) mediates the proteolytic cleavages of the Gag and Gag-Pol polyproteins after assembly of the VLP.</text>
</comment>
<evidence type="ECO:0000256" key="6">
    <source>
        <dbReference type="ARBA" id="ARBA00022695"/>
    </source>
</evidence>
<evidence type="ECO:0000256" key="23">
    <source>
        <dbReference type="PROSITE-ProRule" id="PRU00047"/>
    </source>
</evidence>
<feature type="compositionally biased region" description="Pro residues" evidence="24">
    <location>
        <begin position="192"/>
        <end position="208"/>
    </location>
</feature>
<dbReference type="InterPro" id="IPR025724">
    <property type="entry name" value="GAG-pre-integrase_dom"/>
</dbReference>
<keyword evidence="6" id="KW-0548">Nucleotidyltransferase</keyword>
<keyword evidence="23" id="KW-0862">Zinc</keyword>
<evidence type="ECO:0000256" key="2">
    <source>
        <dbReference type="ARBA" id="ARBA00022578"/>
    </source>
</evidence>
<dbReference type="GO" id="GO:0004519">
    <property type="term" value="F:endonuclease activity"/>
    <property type="evidence" value="ECO:0007669"/>
    <property type="project" value="UniProtKB-KW"/>
</dbReference>
<dbReference type="InterPro" id="IPR001584">
    <property type="entry name" value="Integrase_cat-core"/>
</dbReference>
<evidence type="ECO:0000313" key="28">
    <source>
        <dbReference type="Proteomes" id="UP001212997"/>
    </source>
</evidence>
<evidence type="ECO:0000256" key="17">
    <source>
        <dbReference type="ARBA" id="ARBA00022932"/>
    </source>
</evidence>
<evidence type="ECO:0000256" key="3">
    <source>
        <dbReference type="ARBA" id="ARBA00022612"/>
    </source>
</evidence>
<keyword evidence="19" id="KW-0233">DNA recombination</keyword>
<evidence type="ECO:0000256" key="8">
    <source>
        <dbReference type="ARBA" id="ARBA00022723"/>
    </source>
</evidence>
<gene>
    <name evidence="27" type="ORF">NLI96_g12598</name>
</gene>
<dbReference type="InterPro" id="IPR013103">
    <property type="entry name" value="RVT_2"/>
</dbReference>
<dbReference type="InterPro" id="IPR001878">
    <property type="entry name" value="Znf_CCHC"/>
</dbReference>
<dbReference type="Pfam" id="PF00098">
    <property type="entry name" value="zf-CCHC"/>
    <property type="match status" value="1"/>
</dbReference>
<proteinExistence type="predicted"/>
<feature type="compositionally biased region" description="Basic residues" evidence="24">
    <location>
        <begin position="479"/>
        <end position="505"/>
    </location>
</feature>
<dbReference type="GO" id="GO:0032196">
    <property type="term" value="P:transposition"/>
    <property type="evidence" value="ECO:0007669"/>
    <property type="project" value="UniProtKB-KW"/>
</dbReference>
<keyword evidence="15" id="KW-0229">DNA integration</keyword>
<dbReference type="Pfam" id="PF00665">
    <property type="entry name" value="rve"/>
    <property type="match status" value="1"/>
</dbReference>
<keyword evidence="2" id="KW-0815">Transposition</keyword>
<evidence type="ECO:0000256" key="19">
    <source>
        <dbReference type="ARBA" id="ARBA00023172"/>
    </source>
</evidence>
<comment type="caution">
    <text evidence="27">The sequence shown here is derived from an EMBL/GenBank/DDBJ whole genome shotgun (WGS) entry which is preliminary data.</text>
</comment>
<feature type="domain" description="CCHC-type" evidence="25">
    <location>
        <begin position="515"/>
        <end position="530"/>
    </location>
</feature>
<dbReference type="GO" id="GO:0005634">
    <property type="term" value="C:nucleus"/>
    <property type="evidence" value="ECO:0007669"/>
    <property type="project" value="UniProtKB-ARBA"/>
</dbReference>
<feature type="region of interest" description="Disordered" evidence="24">
    <location>
        <begin position="529"/>
        <end position="550"/>
    </location>
</feature>
<dbReference type="SUPFAM" id="SSF53098">
    <property type="entry name" value="Ribonuclease H-like"/>
    <property type="match status" value="1"/>
</dbReference>
<keyword evidence="28" id="KW-1185">Reference proteome</keyword>
<keyword evidence="13" id="KW-0460">Magnesium</keyword>
<evidence type="ECO:0000256" key="10">
    <source>
        <dbReference type="ARBA" id="ARBA00022759"/>
    </source>
</evidence>
<dbReference type="SUPFAM" id="SSF57756">
    <property type="entry name" value="Retrovirus zinc finger-like domains"/>
    <property type="match status" value="1"/>
</dbReference>
<sequence length="1168" mass="129613">MAAEAHIQQVLEDLAPKEIPPPPSPPDHCHKGPFWDGKKWFFIVKAWDQYQAGLITLEQYMMLRHAFDVEDNRDSAYYSLEVLQTYPDATEDDTEGWYPCDDRICPNRNHHLDSSTKPDSPSYLQGIRDSQIRVVSQYLAEQEEGSEDSSEAEVSGLLKSRSPTPTPQTVSIIPPKAPANPPNPASGSQLPPVNPPNPASISQPPPANPANTASGSQLPPAPVPPKSNMPTPSDALKFIDKIPVLKTDGKNYVIWKRSLEDAVNGLGAGKRLDEAGTSDDEKAMGAAIKYGMLTKMEGGIATLARQKDHPHEIMTMLVEQFRQVTATSTAAAKARFYNYRCSSDAKIGPYLDGFVRFQNQLAEDKVTFTDEELIGILTANVPDTYRSVIDAQQAIVNATNLTGKAIRANQWADQTLTLATVIGAMRSKAQERNVGRNRGTHKSFKKTAQAFNTFEEVSDAEEDEDDAEEPEDESANAAGHRKGGKRFGKKGKGKGKPKGKGKGKAQAHSMENVTCFNCQEKGHYARDCPKKKKGAKKEWKPKANATKDGPSAQIMEINDDEPWVMTALTADGEWEIPAATEELLLSESYGITEIYDSGATMHMSPYKDNFIAYQEFTHPRKIRTANNAGVDAPGIGTLRIDVPNGDKTTTLYLTDTLYSPHIHSTLVSLGRFDSKGVTWMGKDGKLILMDKDGQIRGQIPRSSNGLYKVTHQQTHDADTAATGETLYEAHCRLGHIGYTYLNKLVKSGEVKVTDSVETECIACAKGKAKRAPVKGAKGGPSSEKLGDCVHMDIWGPAKTQSRGGNRYFLTLIDDATRWLETPLMKTKGETYNKYVAFQNSLETQHGVTIKSLHSDRGSEFTSDKMVKFLESKGTSQKLTTPERPEHNGTAERVHQTLINMIATMFLDSDVPHFLWGEALQHAVHIHNHTPRAALNHRSPYEIKFGKKPDLSEIKKFGNKCILTLRDHTKMNPKGEEVRFLGKDPTSNGYRIWNPRKKTVSVERDLVFLQSKENSVAGDTPSLFDDQSDDRERLKRTITPTKRSQGQEYDEGLAVKAQTPDPQNYKEAMLDDAPGWTKSMYKEVGKLEERKTWSYAVPPKGANIVGSRFVYHRKLDAKGNVKEQKARLVAQGFSQRDGIDYNEDEIFSPRNMTGKLDKSTSDQHISMEE</sequence>
<keyword evidence="16" id="KW-0695">RNA-directed DNA polymerase</keyword>
<feature type="region of interest" description="Disordered" evidence="24">
    <location>
        <begin position="429"/>
        <end position="508"/>
    </location>
</feature>
<dbReference type="GO" id="GO:0005524">
    <property type="term" value="F:ATP binding"/>
    <property type="evidence" value="ECO:0007669"/>
    <property type="project" value="UniProtKB-KW"/>
</dbReference>
<dbReference type="InterPro" id="IPR054722">
    <property type="entry name" value="PolX-like_BBD"/>
</dbReference>
<evidence type="ECO:0000313" key="27">
    <source>
        <dbReference type="EMBL" id="KAJ3474194.1"/>
    </source>
</evidence>
<keyword evidence="12" id="KW-0067">ATP-binding</keyword>
<dbReference type="AlphaFoldDB" id="A0AAD5UPM5"/>
<dbReference type="PANTHER" id="PTHR42648:SF11">
    <property type="entry name" value="TRANSPOSON TY4-P GAG-POL POLYPROTEIN"/>
    <property type="match status" value="1"/>
</dbReference>
<dbReference type="InterPro" id="IPR012337">
    <property type="entry name" value="RNaseH-like_sf"/>
</dbReference>
<keyword evidence="11" id="KW-0378">Hydrolase</keyword>
<keyword evidence="18" id="KW-0917">Virion maturation</keyword>
<keyword evidence="7" id="KW-0540">Nuclease</keyword>
<dbReference type="GO" id="GO:0015074">
    <property type="term" value="P:DNA integration"/>
    <property type="evidence" value="ECO:0007669"/>
    <property type="project" value="UniProtKB-KW"/>
</dbReference>
<evidence type="ECO:0000256" key="1">
    <source>
        <dbReference type="ARBA" id="ARBA00002180"/>
    </source>
</evidence>
<dbReference type="Pfam" id="PF13976">
    <property type="entry name" value="gag_pre-integrs"/>
    <property type="match status" value="1"/>
</dbReference>
<dbReference type="GO" id="GO:0003964">
    <property type="term" value="F:RNA-directed DNA polymerase activity"/>
    <property type="evidence" value="ECO:0007669"/>
    <property type="project" value="UniProtKB-KW"/>
</dbReference>
<comment type="catalytic activity">
    <reaction evidence="22">
        <text>DNA(n) + a 2'-deoxyribonucleoside 5'-triphosphate = DNA(n+1) + diphosphate</text>
        <dbReference type="Rhea" id="RHEA:22508"/>
        <dbReference type="Rhea" id="RHEA-COMP:17339"/>
        <dbReference type="Rhea" id="RHEA-COMP:17340"/>
        <dbReference type="ChEBI" id="CHEBI:33019"/>
        <dbReference type="ChEBI" id="CHEBI:61560"/>
        <dbReference type="ChEBI" id="CHEBI:173112"/>
        <dbReference type="EC" id="2.7.7.7"/>
    </reaction>
</comment>
<dbReference type="PROSITE" id="PS50158">
    <property type="entry name" value="ZF_CCHC"/>
    <property type="match status" value="1"/>
</dbReference>
<evidence type="ECO:0000256" key="9">
    <source>
        <dbReference type="ARBA" id="ARBA00022741"/>
    </source>
</evidence>
<feature type="compositionally biased region" description="Basic and acidic residues" evidence="24">
    <location>
        <begin position="1154"/>
        <end position="1168"/>
    </location>
</feature>
<keyword evidence="8" id="KW-0479">Metal-binding</keyword>
<keyword evidence="10" id="KW-0255">Endonuclease</keyword>
<feature type="compositionally biased region" description="Acidic residues" evidence="24">
    <location>
        <begin position="456"/>
        <end position="474"/>
    </location>
</feature>
<dbReference type="InterPro" id="IPR036875">
    <property type="entry name" value="Znf_CCHC_sf"/>
</dbReference>
<keyword evidence="9" id="KW-0547">Nucleotide-binding</keyword>
<dbReference type="Proteomes" id="UP001212997">
    <property type="component" value="Unassembled WGS sequence"/>
</dbReference>
<dbReference type="InterPro" id="IPR039537">
    <property type="entry name" value="Retrotran_Ty1/copia-like"/>
</dbReference>
<reference evidence="27" key="1">
    <citation type="submission" date="2022-07" db="EMBL/GenBank/DDBJ databases">
        <title>Genome Sequence of Physisporinus lineatus.</title>
        <authorList>
            <person name="Buettner E."/>
        </authorList>
    </citation>
    <scope>NUCLEOTIDE SEQUENCE</scope>
    <source>
        <strain evidence="27">VT162</strain>
    </source>
</reference>
<dbReference type="Gene3D" id="3.30.420.10">
    <property type="entry name" value="Ribonuclease H-like superfamily/Ribonuclease H"/>
    <property type="match status" value="1"/>
</dbReference>
<dbReference type="Gene3D" id="4.10.60.10">
    <property type="entry name" value="Zinc finger, CCHC-type"/>
    <property type="match status" value="1"/>
</dbReference>
<dbReference type="Pfam" id="PF07727">
    <property type="entry name" value="RVT_2"/>
    <property type="match status" value="1"/>
</dbReference>
<dbReference type="GO" id="GO:0003887">
    <property type="term" value="F:DNA-directed DNA polymerase activity"/>
    <property type="evidence" value="ECO:0007669"/>
    <property type="project" value="UniProtKB-KW"/>
</dbReference>
<protein>
    <recommendedName>
        <fullName evidence="29">Polyprotein</fullName>
    </recommendedName>
</protein>
<dbReference type="GO" id="GO:0006310">
    <property type="term" value="P:DNA recombination"/>
    <property type="evidence" value="ECO:0007669"/>
    <property type="project" value="UniProtKB-KW"/>
</dbReference>
<evidence type="ECO:0000256" key="15">
    <source>
        <dbReference type="ARBA" id="ARBA00022908"/>
    </source>
</evidence>
<dbReference type="Pfam" id="PF22936">
    <property type="entry name" value="Pol_BBD"/>
    <property type="match status" value="1"/>
</dbReference>
<name>A0AAD5UPM5_9APHY</name>
<feature type="compositionally biased region" description="Acidic residues" evidence="24">
    <location>
        <begin position="141"/>
        <end position="151"/>
    </location>
</feature>
<comment type="catalytic activity">
    <reaction evidence="21">
        <text>DNA(n) + a 2'-deoxyribonucleoside 5'-triphosphate = DNA(n+1) + diphosphate</text>
        <dbReference type="Rhea" id="RHEA:22508"/>
        <dbReference type="Rhea" id="RHEA-COMP:17339"/>
        <dbReference type="Rhea" id="RHEA-COMP:17340"/>
        <dbReference type="ChEBI" id="CHEBI:33019"/>
        <dbReference type="ChEBI" id="CHEBI:61560"/>
        <dbReference type="ChEBI" id="CHEBI:173112"/>
        <dbReference type="EC" id="2.7.7.49"/>
    </reaction>
</comment>
<dbReference type="Pfam" id="PF25597">
    <property type="entry name" value="SH3_retrovirus"/>
    <property type="match status" value="1"/>
</dbReference>
<keyword evidence="23" id="KW-0863">Zinc-finger</keyword>
<dbReference type="GO" id="GO:0008270">
    <property type="term" value="F:zinc ion binding"/>
    <property type="evidence" value="ECO:0007669"/>
    <property type="project" value="UniProtKB-KW"/>
</dbReference>
<dbReference type="GO" id="GO:0006397">
    <property type="term" value="P:mRNA processing"/>
    <property type="evidence" value="ECO:0007669"/>
    <property type="project" value="UniProtKB-KW"/>
</dbReference>
<keyword evidence="17" id="KW-0808">Transferase</keyword>
<evidence type="ECO:0000256" key="4">
    <source>
        <dbReference type="ARBA" id="ARBA00022664"/>
    </source>
</evidence>
<evidence type="ECO:0000256" key="5">
    <source>
        <dbReference type="ARBA" id="ARBA00022670"/>
    </source>
</evidence>
<feature type="domain" description="Integrase catalytic" evidence="26">
    <location>
        <begin position="776"/>
        <end position="947"/>
    </location>
</feature>
<keyword evidence="3" id="KW-1188">Viral release from host cell</keyword>
<evidence type="ECO:0000256" key="12">
    <source>
        <dbReference type="ARBA" id="ARBA00022840"/>
    </source>
</evidence>
<evidence type="ECO:0000259" key="26">
    <source>
        <dbReference type="PROSITE" id="PS50994"/>
    </source>
</evidence>
<accession>A0AAD5UPM5</accession>
<feature type="region of interest" description="Disordered" evidence="24">
    <location>
        <begin position="1139"/>
        <end position="1168"/>
    </location>
</feature>
<dbReference type="SMART" id="SM00343">
    <property type="entry name" value="ZnF_C2HC"/>
    <property type="match status" value="1"/>
</dbReference>
<dbReference type="PROSITE" id="PS50994">
    <property type="entry name" value="INTEGRASE"/>
    <property type="match status" value="1"/>
</dbReference>
<dbReference type="GO" id="GO:0006508">
    <property type="term" value="P:proteolysis"/>
    <property type="evidence" value="ECO:0007669"/>
    <property type="project" value="UniProtKB-KW"/>
</dbReference>
<evidence type="ECO:0000256" key="20">
    <source>
        <dbReference type="ARBA" id="ARBA00023268"/>
    </source>
</evidence>
<dbReference type="InterPro" id="IPR057670">
    <property type="entry name" value="SH3_retrovirus"/>
</dbReference>
<evidence type="ECO:0000256" key="16">
    <source>
        <dbReference type="ARBA" id="ARBA00022918"/>
    </source>
</evidence>
<feature type="compositionally biased region" description="Pro residues" evidence="24">
    <location>
        <begin position="175"/>
        <end position="184"/>
    </location>
</feature>
<dbReference type="GO" id="GO:0008233">
    <property type="term" value="F:peptidase activity"/>
    <property type="evidence" value="ECO:0007669"/>
    <property type="project" value="UniProtKB-KW"/>
</dbReference>
<dbReference type="GO" id="GO:0003723">
    <property type="term" value="F:RNA binding"/>
    <property type="evidence" value="ECO:0007669"/>
    <property type="project" value="UniProtKB-KW"/>
</dbReference>
<dbReference type="PANTHER" id="PTHR42648">
    <property type="entry name" value="TRANSPOSASE, PUTATIVE-RELATED"/>
    <property type="match status" value="1"/>
</dbReference>
<keyword evidence="17" id="KW-0239">DNA-directed DNA polymerase</keyword>
<evidence type="ECO:0000256" key="14">
    <source>
        <dbReference type="ARBA" id="ARBA00022884"/>
    </source>
</evidence>
<keyword evidence="20" id="KW-0511">Multifunctional enzyme</keyword>
<evidence type="ECO:0000256" key="21">
    <source>
        <dbReference type="ARBA" id="ARBA00048173"/>
    </source>
</evidence>
<dbReference type="EMBL" id="JANAWD010001125">
    <property type="protein sequence ID" value="KAJ3474194.1"/>
    <property type="molecule type" value="Genomic_DNA"/>
</dbReference>
<evidence type="ECO:0000256" key="18">
    <source>
        <dbReference type="ARBA" id="ARBA00023113"/>
    </source>
</evidence>
<evidence type="ECO:0000259" key="25">
    <source>
        <dbReference type="PROSITE" id="PS50158"/>
    </source>
</evidence>
<keyword evidence="14" id="KW-0694">RNA-binding</keyword>
<feature type="compositionally biased region" description="Polar residues" evidence="24">
    <location>
        <begin position="161"/>
        <end position="171"/>
    </location>
</feature>
<dbReference type="InterPro" id="IPR036397">
    <property type="entry name" value="RNaseH_sf"/>
</dbReference>
<evidence type="ECO:0000256" key="24">
    <source>
        <dbReference type="SAM" id="MobiDB-lite"/>
    </source>
</evidence>
<evidence type="ECO:0000256" key="13">
    <source>
        <dbReference type="ARBA" id="ARBA00022842"/>
    </source>
</evidence>
<keyword evidence="5" id="KW-0645">Protease</keyword>
<organism evidence="27 28">
    <name type="scientific">Meripilus lineatus</name>
    <dbReference type="NCBI Taxonomy" id="2056292"/>
    <lineage>
        <taxon>Eukaryota</taxon>
        <taxon>Fungi</taxon>
        <taxon>Dikarya</taxon>
        <taxon>Basidiomycota</taxon>
        <taxon>Agaricomycotina</taxon>
        <taxon>Agaricomycetes</taxon>
        <taxon>Polyporales</taxon>
        <taxon>Meripilaceae</taxon>
        <taxon>Meripilus</taxon>
    </lineage>
</organism>
<evidence type="ECO:0000256" key="7">
    <source>
        <dbReference type="ARBA" id="ARBA00022722"/>
    </source>
</evidence>
<evidence type="ECO:0000256" key="11">
    <source>
        <dbReference type="ARBA" id="ARBA00022801"/>
    </source>
</evidence>
<evidence type="ECO:0000256" key="22">
    <source>
        <dbReference type="ARBA" id="ARBA00049244"/>
    </source>
</evidence>
<keyword evidence="4" id="KW-0507">mRNA processing</keyword>